<keyword evidence="1" id="KW-0812">Transmembrane</keyword>
<organism evidence="2 3">
    <name type="scientific">Octopus vulgaris</name>
    <name type="common">Common octopus</name>
    <dbReference type="NCBI Taxonomy" id="6645"/>
    <lineage>
        <taxon>Eukaryota</taxon>
        <taxon>Metazoa</taxon>
        <taxon>Spiralia</taxon>
        <taxon>Lophotrochozoa</taxon>
        <taxon>Mollusca</taxon>
        <taxon>Cephalopoda</taxon>
        <taxon>Coleoidea</taxon>
        <taxon>Octopodiformes</taxon>
        <taxon>Octopoda</taxon>
        <taxon>Incirrata</taxon>
        <taxon>Octopodidae</taxon>
        <taxon>Octopus</taxon>
    </lineage>
</organism>
<dbReference type="Proteomes" id="UP001162480">
    <property type="component" value="Chromosome 13"/>
</dbReference>
<protein>
    <submittedName>
        <fullName evidence="2">Uncharacterized protein</fullName>
    </submittedName>
</protein>
<evidence type="ECO:0000313" key="3">
    <source>
        <dbReference type="Proteomes" id="UP001162480"/>
    </source>
</evidence>
<name>A0AA36BDD0_OCTVU</name>
<sequence>MLVVFHTNSTAEHTGFLASYHTELQSSRFKHPNHIWLCIALLILIILVGCFLLGRYLFRKYGHHQWSGKGNKGTESMGSRMDIYDHASTSVSMKSLLETF</sequence>
<evidence type="ECO:0000313" key="2">
    <source>
        <dbReference type="EMBL" id="CAI9732330.1"/>
    </source>
</evidence>
<proteinExistence type="predicted"/>
<feature type="transmembrane region" description="Helical" evidence="1">
    <location>
        <begin position="34"/>
        <end position="58"/>
    </location>
</feature>
<gene>
    <name evidence="2" type="ORF">OCTVUL_1B020308</name>
</gene>
<dbReference type="AlphaFoldDB" id="A0AA36BDD0"/>
<keyword evidence="3" id="KW-1185">Reference proteome</keyword>
<reference evidence="2" key="1">
    <citation type="submission" date="2023-08" db="EMBL/GenBank/DDBJ databases">
        <authorList>
            <person name="Alioto T."/>
            <person name="Alioto T."/>
            <person name="Gomez Garrido J."/>
        </authorList>
    </citation>
    <scope>NUCLEOTIDE SEQUENCE</scope>
</reference>
<accession>A0AA36BDD0</accession>
<keyword evidence="1" id="KW-0472">Membrane</keyword>
<evidence type="ECO:0000256" key="1">
    <source>
        <dbReference type="SAM" id="Phobius"/>
    </source>
</evidence>
<dbReference type="EMBL" id="OX597826">
    <property type="protein sequence ID" value="CAI9732330.1"/>
    <property type="molecule type" value="Genomic_DNA"/>
</dbReference>
<keyword evidence="1" id="KW-1133">Transmembrane helix</keyword>